<evidence type="ECO:0000313" key="13">
    <source>
        <dbReference type="Proteomes" id="UP000176288"/>
    </source>
</evidence>
<comment type="catalytic activity">
    <reaction evidence="9">
        <text>(2R)-3-phosphoglycerate + UDP-alpha-D-glucose = (2R)-2-O-(alpha-D-glucopyranosyl)-3-phospho-glycerate + UDP + H(+)</text>
        <dbReference type="Rhea" id="RHEA:31319"/>
        <dbReference type="ChEBI" id="CHEBI:15378"/>
        <dbReference type="ChEBI" id="CHEBI:58223"/>
        <dbReference type="ChEBI" id="CHEBI:58272"/>
        <dbReference type="ChEBI" id="CHEBI:58885"/>
        <dbReference type="ChEBI" id="CHEBI:62600"/>
        <dbReference type="EC" id="2.4.1.266"/>
    </reaction>
    <physiologicalReaction direction="left-to-right" evidence="9">
        <dbReference type="Rhea" id="RHEA:31320"/>
    </physiologicalReaction>
</comment>
<dbReference type="OrthoDB" id="9810303at2"/>
<dbReference type="EMBL" id="CP017812">
    <property type="protein sequence ID" value="AOZ71996.1"/>
    <property type="molecule type" value="Genomic_DNA"/>
</dbReference>
<dbReference type="InterPro" id="IPR029044">
    <property type="entry name" value="Nucleotide-diphossugar_trans"/>
</dbReference>
<dbReference type="PANTHER" id="PTHR48090">
    <property type="entry name" value="UNDECAPRENYL-PHOSPHATE 4-DEOXY-4-FORMAMIDO-L-ARABINOSE TRANSFERASE-RELATED"/>
    <property type="match status" value="1"/>
</dbReference>
<evidence type="ECO:0000256" key="7">
    <source>
        <dbReference type="ARBA" id="ARBA00039022"/>
    </source>
</evidence>
<dbReference type="InterPro" id="IPR050256">
    <property type="entry name" value="Glycosyltransferase_2"/>
</dbReference>
<comment type="cofactor">
    <cofactor evidence="2">
        <name>Mg(2+)</name>
        <dbReference type="ChEBI" id="CHEBI:18420"/>
    </cofactor>
</comment>
<evidence type="ECO:0000256" key="1">
    <source>
        <dbReference type="ARBA" id="ARBA00001936"/>
    </source>
</evidence>
<keyword evidence="4" id="KW-0328">Glycosyltransferase</keyword>
<reference evidence="12 13" key="1">
    <citation type="submission" date="2016-10" db="EMBL/GenBank/DDBJ databases">
        <title>Actinomyces aegypiusis sp. nov., isolated from the Aegypius monachus in Qinghai Tibet Plateau China.</title>
        <authorList>
            <person name="Wang Y."/>
        </authorList>
    </citation>
    <scope>NUCLEOTIDE SEQUENCE [LARGE SCALE GENOMIC DNA]</scope>
    <source>
        <strain evidence="12 13">VUL4_3</strain>
    </source>
</reference>
<evidence type="ECO:0000256" key="10">
    <source>
        <dbReference type="ARBA" id="ARBA00048997"/>
    </source>
</evidence>
<dbReference type="InterPro" id="IPR001173">
    <property type="entry name" value="Glyco_trans_2-like"/>
</dbReference>
<evidence type="ECO:0000259" key="11">
    <source>
        <dbReference type="Pfam" id="PF00535"/>
    </source>
</evidence>
<dbReference type="AlphaFoldDB" id="A0A1D9MI88"/>
<evidence type="ECO:0000256" key="3">
    <source>
        <dbReference type="ARBA" id="ARBA00006739"/>
    </source>
</evidence>
<dbReference type="Gene3D" id="3.90.550.10">
    <property type="entry name" value="Spore Coat Polysaccharide Biosynthesis Protein SpsA, Chain A"/>
    <property type="match status" value="1"/>
</dbReference>
<comment type="similarity">
    <text evidence="3">Belongs to the glycosyltransferase 2 family.</text>
</comment>
<accession>A0A1D9MI88</accession>
<dbReference type="PANTHER" id="PTHR48090:SF10">
    <property type="entry name" value="GLUCOSYL-3-PHOSPHOGLYCERATE SYNTHASE"/>
    <property type="match status" value="1"/>
</dbReference>
<proteinExistence type="inferred from homology"/>
<dbReference type="SUPFAM" id="SSF53448">
    <property type="entry name" value="Nucleotide-diphospho-sugar transferases"/>
    <property type="match status" value="1"/>
</dbReference>
<dbReference type="STRING" id="1912795.BK816_00705"/>
<keyword evidence="6" id="KW-0460">Magnesium</keyword>
<feature type="domain" description="Glycosyltransferase 2-like" evidence="11">
    <location>
        <begin position="13"/>
        <end position="126"/>
    </location>
</feature>
<gene>
    <name evidence="12" type="ORF">BK816_00705</name>
</gene>
<name>A0A1D9MI88_9ACTO</name>
<comment type="cofactor">
    <cofactor evidence="1">
        <name>Mn(2+)</name>
        <dbReference type="ChEBI" id="CHEBI:29035"/>
    </cofactor>
</comment>
<keyword evidence="13" id="KW-1185">Reference proteome</keyword>
<evidence type="ECO:0000313" key="12">
    <source>
        <dbReference type="EMBL" id="AOZ71996.1"/>
    </source>
</evidence>
<organism evidence="12 13">
    <name type="scientific">Boudabousia tangfeifanii</name>
    <dbReference type="NCBI Taxonomy" id="1912795"/>
    <lineage>
        <taxon>Bacteria</taxon>
        <taxon>Bacillati</taxon>
        <taxon>Actinomycetota</taxon>
        <taxon>Actinomycetes</taxon>
        <taxon>Actinomycetales</taxon>
        <taxon>Actinomycetaceae</taxon>
        <taxon>Boudabousia</taxon>
    </lineage>
</organism>
<evidence type="ECO:0000256" key="8">
    <source>
        <dbReference type="ARBA" id="ARBA00040894"/>
    </source>
</evidence>
<sequence length="267" mass="28935">MTQQGDLGDQVAVVIPAYNESTVIAATVRTCHAIPGVDLVVVVDDGSTDDTQEVARAAGAVVVRHSMNRGKHSAMETGLKVVAMRNPANGRGRMLLYLDADLGESAISCLMLVEAVRQGADLAVADNEGEATSGGRGFVTRLARWAVSRATGWRCHQPLSGQRCLSPEAAENVLPFSYGWGVEVGMIIDLVTAGYAVIEVPTKMTHLKSNFPGWGHRLSQYKDVALAVGQHFFKRNRLKPSQYREAASRQQKHEIYQVLGLLEGKHD</sequence>
<keyword evidence="5" id="KW-0808">Transferase</keyword>
<dbReference type="Proteomes" id="UP000176288">
    <property type="component" value="Chromosome"/>
</dbReference>
<evidence type="ECO:0000256" key="6">
    <source>
        <dbReference type="ARBA" id="ARBA00022842"/>
    </source>
</evidence>
<evidence type="ECO:0000256" key="4">
    <source>
        <dbReference type="ARBA" id="ARBA00022676"/>
    </source>
</evidence>
<dbReference type="KEGG" id="avu:BK816_00705"/>
<comment type="catalytic activity">
    <reaction evidence="10">
        <text>an NDP-alpha-D-glucose + (2R)-3-phosphoglycerate = (2R)-2-O-(alpha-D-glucopyranosyl)-3-phospho-glycerate + a ribonucleoside 5'-diphosphate + H(+)</text>
        <dbReference type="Rhea" id="RHEA:47244"/>
        <dbReference type="ChEBI" id="CHEBI:15378"/>
        <dbReference type="ChEBI" id="CHEBI:57930"/>
        <dbReference type="ChEBI" id="CHEBI:58272"/>
        <dbReference type="ChEBI" id="CHEBI:62600"/>
        <dbReference type="ChEBI" id="CHEBI:76533"/>
        <dbReference type="EC" id="2.4.1.266"/>
    </reaction>
    <physiologicalReaction direction="left-to-right" evidence="10">
        <dbReference type="Rhea" id="RHEA:47245"/>
    </physiologicalReaction>
</comment>
<evidence type="ECO:0000256" key="9">
    <source>
        <dbReference type="ARBA" id="ARBA00048689"/>
    </source>
</evidence>
<dbReference type="EC" id="2.4.1.266" evidence="7"/>
<dbReference type="Pfam" id="PF00535">
    <property type="entry name" value="Glycos_transf_2"/>
    <property type="match status" value="1"/>
</dbReference>
<dbReference type="GO" id="GO:0016757">
    <property type="term" value="F:glycosyltransferase activity"/>
    <property type="evidence" value="ECO:0007669"/>
    <property type="project" value="UniProtKB-KW"/>
</dbReference>
<protein>
    <recommendedName>
        <fullName evidence="8">Glucosyl-3-phosphoglycerate synthase</fullName>
        <ecNumber evidence="7">2.4.1.266</ecNumber>
    </recommendedName>
</protein>
<evidence type="ECO:0000256" key="5">
    <source>
        <dbReference type="ARBA" id="ARBA00022679"/>
    </source>
</evidence>
<dbReference type="RefSeq" id="WP_071163462.1">
    <property type="nucleotide sequence ID" value="NZ_CP017812.1"/>
</dbReference>
<evidence type="ECO:0000256" key="2">
    <source>
        <dbReference type="ARBA" id="ARBA00001946"/>
    </source>
</evidence>